<dbReference type="GO" id="GO:0016787">
    <property type="term" value="F:hydrolase activity"/>
    <property type="evidence" value="ECO:0007669"/>
    <property type="project" value="UniProtKB-KW"/>
</dbReference>
<keyword evidence="3" id="KW-0378">Hydrolase</keyword>
<accession>A0A1I8JLJ9</accession>
<keyword evidence="5" id="KW-0067">ATP-binding</keyword>
<evidence type="ECO:0000256" key="5">
    <source>
        <dbReference type="ARBA" id="ARBA00022840"/>
    </source>
</evidence>
<evidence type="ECO:0000259" key="10">
    <source>
        <dbReference type="PROSITE" id="PS51192"/>
    </source>
</evidence>
<dbReference type="Proteomes" id="UP000095280">
    <property type="component" value="Unplaced"/>
</dbReference>
<feature type="region of interest" description="Disordered" evidence="8">
    <location>
        <begin position="406"/>
        <end position="442"/>
    </location>
</feature>
<dbReference type="SMART" id="SM00490">
    <property type="entry name" value="HELICc"/>
    <property type="match status" value="1"/>
</dbReference>
<evidence type="ECO:0000313" key="14">
    <source>
        <dbReference type="WBParaSite" id="maker-uti_cns_0048864-snap-gene-0.10-mRNA-1"/>
    </source>
</evidence>
<feature type="compositionally biased region" description="Basic and acidic residues" evidence="8">
    <location>
        <begin position="44"/>
        <end position="68"/>
    </location>
</feature>
<dbReference type="SMART" id="SM00487">
    <property type="entry name" value="DEXDc"/>
    <property type="match status" value="1"/>
</dbReference>
<dbReference type="PROSITE" id="PS50158">
    <property type="entry name" value="ZF_CCHC"/>
    <property type="match status" value="2"/>
</dbReference>
<evidence type="ECO:0000259" key="9">
    <source>
        <dbReference type="PROSITE" id="PS50158"/>
    </source>
</evidence>
<feature type="domain" description="Helicase C-terminal" evidence="11">
    <location>
        <begin position="406"/>
        <end position="559"/>
    </location>
</feature>
<keyword evidence="6" id="KW-0862">Zinc</keyword>
<dbReference type="SUPFAM" id="SSF52540">
    <property type="entry name" value="P-loop containing nucleoside triphosphate hydrolases"/>
    <property type="match status" value="2"/>
</dbReference>
<evidence type="ECO:0000256" key="2">
    <source>
        <dbReference type="ARBA" id="ARBA00022741"/>
    </source>
</evidence>
<dbReference type="AlphaFoldDB" id="A0A1I8JLJ9"/>
<dbReference type="GO" id="GO:0003724">
    <property type="term" value="F:RNA helicase activity"/>
    <property type="evidence" value="ECO:0007669"/>
    <property type="project" value="UniProtKB-EC"/>
</dbReference>
<keyword evidence="13" id="KW-1185">Reference proteome</keyword>
<dbReference type="Pfam" id="PF00270">
    <property type="entry name" value="DEAD"/>
    <property type="match status" value="1"/>
</dbReference>
<dbReference type="PANTHER" id="PTHR47958">
    <property type="entry name" value="ATP-DEPENDENT RNA HELICASE DBP3"/>
    <property type="match status" value="1"/>
</dbReference>
<feature type="domain" description="Helicase ATP-binding" evidence="10">
    <location>
        <begin position="216"/>
        <end position="395"/>
    </location>
</feature>
<evidence type="ECO:0000256" key="3">
    <source>
        <dbReference type="ARBA" id="ARBA00022801"/>
    </source>
</evidence>
<keyword evidence="6" id="KW-0863">Zinc-finger</keyword>
<dbReference type="PROSITE" id="PS51194">
    <property type="entry name" value="HELICASE_CTER"/>
    <property type="match status" value="1"/>
</dbReference>
<dbReference type="PROSITE" id="PS51192">
    <property type="entry name" value="HELICASE_ATP_BIND_1"/>
    <property type="match status" value="1"/>
</dbReference>
<dbReference type="SUPFAM" id="SSF57756">
    <property type="entry name" value="Retrovirus zinc finger-like domains"/>
    <property type="match status" value="1"/>
</dbReference>
<evidence type="ECO:0000259" key="11">
    <source>
        <dbReference type="PROSITE" id="PS51194"/>
    </source>
</evidence>
<dbReference type="EC" id="3.6.4.13" evidence="1"/>
<sequence length="559" mass="61279">NLEEALVVAEAVGQRGGFGGNQESDFDGGRNERSRGGFGGRGRGSRDMDGFRSLSREDQSGEEFERSNRGFGGGFESRDFYRRDNANNNGDSVCFRCQQPGHFARECTNSGAIACFNCGESGHFAAECPNTQRTSRDGPSAAHIPETSELDEIYNQTVHAGINFDNYEKIDVEVSGVDRPGYLQSFDEIGLSPVLMDNISKKFKYTKLTPVQRYAIPIVLKGRDLMACAQTGSGKTAAFILPMAKLITEIGDISTGGGYTTYPVALVLVPTRELCNQTFEFGLGFLAGTGVRIQRIYGGPKTDYLRNELANGCHILVATPGRLKDFAERNIVSLNKTRFLVLDEADQMLDRGFMDSVTWTLDQMPSNRQILMFSATFPGPIQALAQQYLQNYLYLTVGQVGAANPDVTQEVRESSTSGIRSGSKERPDSHLRGDKATGGLCRTGSDAEEAAALYHNSRRPAARSERETAIRDFKRGKKPVMVATNVSARGVDINGIELVINMDLPSDFQMYVHRIGRTGRCGNPGKSISFYDHGRDSALALLLRQNLEKSGQSVPDWLD</sequence>
<feature type="domain" description="CCHC-type" evidence="9">
    <location>
        <begin position="115"/>
        <end position="130"/>
    </location>
</feature>
<evidence type="ECO:0000259" key="12">
    <source>
        <dbReference type="PROSITE" id="PS51195"/>
    </source>
</evidence>
<name>A0A1I8JLJ9_9PLAT</name>
<dbReference type="Pfam" id="PF00098">
    <property type="entry name" value="zf-CCHC"/>
    <property type="match status" value="2"/>
</dbReference>
<dbReference type="InterPro" id="IPR027417">
    <property type="entry name" value="P-loop_NTPase"/>
</dbReference>
<dbReference type="GO" id="GO:0008270">
    <property type="term" value="F:zinc ion binding"/>
    <property type="evidence" value="ECO:0007669"/>
    <property type="project" value="UniProtKB-KW"/>
</dbReference>
<dbReference type="CDD" id="cd18787">
    <property type="entry name" value="SF2_C_DEAD"/>
    <property type="match status" value="1"/>
</dbReference>
<evidence type="ECO:0000256" key="6">
    <source>
        <dbReference type="PROSITE-ProRule" id="PRU00047"/>
    </source>
</evidence>
<keyword evidence="4" id="KW-0347">Helicase</keyword>
<feature type="compositionally biased region" description="Basic and acidic residues" evidence="8">
    <location>
        <begin position="422"/>
        <end position="435"/>
    </location>
</feature>
<feature type="domain" description="DEAD-box RNA helicase Q" evidence="12">
    <location>
        <begin position="184"/>
        <end position="213"/>
    </location>
</feature>
<evidence type="ECO:0000256" key="1">
    <source>
        <dbReference type="ARBA" id="ARBA00012552"/>
    </source>
</evidence>
<dbReference type="Gene3D" id="3.40.50.300">
    <property type="entry name" value="P-loop containing nucleotide triphosphate hydrolases"/>
    <property type="match status" value="2"/>
</dbReference>
<evidence type="ECO:0000256" key="8">
    <source>
        <dbReference type="SAM" id="MobiDB-lite"/>
    </source>
</evidence>
<dbReference type="InterPro" id="IPR014014">
    <property type="entry name" value="RNA_helicase_DEAD_Q_motif"/>
</dbReference>
<evidence type="ECO:0000256" key="7">
    <source>
        <dbReference type="PROSITE-ProRule" id="PRU00552"/>
    </source>
</evidence>
<feature type="short sequence motif" description="Q motif" evidence="7">
    <location>
        <begin position="184"/>
        <end position="213"/>
    </location>
</feature>
<organism evidence="13 14">
    <name type="scientific">Macrostomum lignano</name>
    <dbReference type="NCBI Taxonomy" id="282301"/>
    <lineage>
        <taxon>Eukaryota</taxon>
        <taxon>Metazoa</taxon>
        <taxon>Spiralia</taxon>
        <taxon>Lophotrochozoa</taxon>
        <taxon>Platyhelminthes</taxon>
        <taxon>Rhabditophora</taxon>
        <taxon>Macrostomorpha</taxon>
        <taxon>Macrostomida</taxon>
        <taxon>Macrostomidae</taxon>
        <taxon>Macrostomum</taxon>
    </lineage>
</organism>
<proteinExistence type="predicted"/>
<dbReference type="SMART" id="SM00343">
    <property type="entry name" value="ZnF_C2HC"/>
    <property type="match status" value="2"/>
</dbReference>
<dbReference type="Pfam" id="PF00271">
    <property type="entry name" value="Helicase_C"/>
    <property type="match status" value="1"/>
</dbReference>
<dbReference type="Gene3D" id="4.10.60.10">
    <property type="entry name" value="Zinc finger, CCHC-type"/>
    <property type="match status" value="2"/>
</dbReference>
<dbReference type="GO" id="GO:0005524">
    <property type="term" value="F:ATP binding"/>
    <property type="evidence" value="ECO:0007669"/>
    <property type="project" value="UniProtKB-KW"/>
</dbReference>
<keyword evidence="6" id="KW-0479">Metal-binding</keyword>
<dbReference type="InterPro" id="IPR036875">
    <property type="entry name" value="Znf_CCHC_sf"/>
</dbReference>
<feature type="domain" description="CCHC-type" evidence="9">
    <location>
        <begin position="94"/>
        <end position="109"/>
    </location>
</feature>
<dbReference type="InterPro" id="IPR014001">
    <property type="entry name" value="Helicase_ATP-bd"/>
</dbReference>
<dbReference type="InterPro" id="IPR001878">
    <property type="entry name" value="Znf_CCHC"/>
</dbReference>
<dbReference type="GO" id="GO:0003676">
    <property type="term" value="F:nucleic acid binding"/>
    <property type="evidence" value="ECO:0007669"/>
    <property type="project" value="InterPro"/>
</dbReference>
<dbReference type="WBParaSite" id="maker-uti_cns_0048864-snap-gene-0.10-mRNA-1">
    <property type="protein sequence ID" value="maker-uti_cns_0048864-snap-gene-0.10-mRNA-1"/>
    <property type="gene ID" value="maker-uti_cns_0048864-snap-gene-0.10"/>
</dbReference>
<dbReference type="InterPro" id="IPR001650">
    <property type="entry name" value="Helicase_C-like"/>
</dbReference>
<dbReference type="PROSITE" id="PS51195">
    <property type="entry name" value="Q_MOTIF"/>
    <property type="match status" value="1"/>
</dbReference>
<evidence type="ECO:0000256" key="4">
    <source>
        <dbReference type="ARBA" id="ARBA00022806"/>
    </source>
</evidence>
<protein>
    <recommendedName>
        <fullName evidence="1">RNA helicase</fullName>
        <ecNumber evidence="1">3.6.4.13</ecNumber>
    </recommendedName>
</protein>
<reference evidence="14" key="1">
    <citation type="submission" date="2016-11" db="UniProtKB">
        <authorList>
            <consortium name="WormBaseParasite"/>
        </authorList>
    </citation>
    <scope>IDENTIFICATION</scope>
</reference>
<dbReference type="InterPro" id="IPR011545">
    <property type="entry name" value="DEAD/DEAH_box_helicase_dom"/>
</dbReference>
<keyword evidence="2" id="KW-0547">Nucleotide-binding</keyword>
<feature type="region of interest" description="Disordered" evidence="8">
    <location>
        <begin position="16"/>
        <end position="70"/>
    </location>
</feature>
<evidence type="ECO:0000313" key="13">
    <source>
        <dbReference type="Proteomes" id="UP000095280"/>
    </source>
</evidence>